<sequence>MENSKNEIKKILDTYELYEDFSITNDEDIKHVIQHRKNYIPSEKPDAFFKQNNVIYGIEHFQISLYKKLKSGDISKQAKGSQCNREKMREDKDFDLHPSIENLLTALSDNLHSHSGSFEAYRDRLTKDNNCKYRLIIFVEDSSESGYIVRKRETQAINPLLLKQIANIFLEYKDDIWGVIVTTGNEKQKRITGCTLAELESKLGNGELFDANEYAPFEVERRVHVAKEDPTQDSNNITIRLFDRL</sequence>
<evidence type="ECO:0000313" key="2">
    <source>
        <dbReference type="Proteomes" id="UP000823927"/>
    </source>
</evidence>
<organism evidence="1 2">
    <name type="scientific">Candidatus Scybalocola faecigallinarum</name>
    <dbReference type="NCBI Taxonomy" id="2840941"/>
    <lineage>
        <taxon>Bacteria</taxon>
        <taxon>Bacillati</taxon>
        <taxon>Bacillota</taxon>
        <taxon>Clostridia</taxon>
        <taxon>Lachnospirales</taxon>
        <taxon>Lachnospiraceae</taxon>
        <taxon>Lachnospiraceae incertae sedis</taxon>
        <taxon>Candidatus Scybalocola (ex Gilroy et al. 2021)</taxon>
    </lineage>
</organism>
<proteinExistence type="predicted"/>
<accession>A0A9D1F507</accession>
<evidence type="ECO:0000313" key="1">
    <source>
        <dbReference type="EMBL" id="HIS47651.1"/>
    </source>
</evidence>
<comment type="caution">
    <text evidence="1">The sequence shown here is derived from an EMBL/GenBank/DDBJ whole genome shotgun (WGS) entry which is preliminary data.</text>
</comment>
<name>A0A9D1F507_9FIRM</name>
<reference evidence="1" key="1">
    <citation type="submission" date="2020-10" db="EMBL/GenBank/DDBJ databases">
        <authorList>
            <person name="Gilroy R."/>
        </authorList>
    </citation>
    <scope>NUCLEOTIDE SEQUENCE</scope>
    <source>
        <strain evidence="1">CHK178-757</strain>
    </source>
</reference>
<protein>
    <submittedName>
        <fullName evidence="1">Uncharacterized protein</fullName>
    </submittedName>
</protein>
<dbReference type="Proteomes" id="UP000823927">
    <property type="component" value="Unassembled WGS sequence"/>
</dbReference>
<dbReference type="EMBL" id="DVIT01000031">
    <property type="protein sequence ID" value="HIS47651.1"/>
    <property type="molecule type" value="Genomic_DNA"/>
</dbReference>
<gene>
    <name evidence="1" type="ORF">IAB46_08885</name>
</gene>
<dbReference type="AlphaFoldDB" id="A0A9D1F507"/>
<reference evidence="1" key="2">
    <citation type="journal article" date="2021" name="PeerJ">
        <title>Extensive microbial diversity within the chicken gut microbiome revealed by metagenomics and culture.</title>
        <authorList>
            <person name="Gilroy R."/>
            <person name="Ravi A."/>
            <person name="Getino M."/>
            <person name="Pursley I."/>
            <person name="Horton D.L."/>
            <person name="Alikhan N.F."/>
            <person name="Baker D."/>
            <person name="Gharbi K."/>
            <person name="Hall N."/>
            <person name="Watson M."/>
            <person name="Adriaenssens E.M."/>
            <person name="Foster-Nyarko E."/>
            <person name="Jarju S."/>
            <person name="Secka A."/>
            <person name="Antonio M."/>
            <person name="Oren A."/>
            <person name="Chaudhuri R.R."/>
            <person name="La Ragione R."/>
            <person name="Hildebrand F."/>
            <person name="Pallen M.J."/>
        </authorList>
    </citation>
    <scope>NUCLEOTIDE SEQUENCE</scope>
    <source>
        <strain evidence="1">CHK178-757</strain>
    </source>
</reference>